<accession>A0AAV1QDT5</accession>
<keyword evidence="2" id="KW-1185">Reference proteome</keyword>
<name>A0AAV1QDT5_SCOSC</name>
<evidence type="ECO:0000313" key="2">
    <source>
        <dbReference type="Proteomes" id="UP001314229"/>
    </source>
</evidence>
<dbReference type="EMBL" id="CAWUFR010000980">
    <property type="protein sequence ID" value="CAK6982268.1"/>
    <property type="molecule type" value="Genomic_DNA"/>
</dbReference>
<gene>
    <name evidence="1" type="ORF">FSCOSCO3_A027697</name>
</gene>
<proteinExistence type="predicted"/>
<reference evidence="1 2" key="1">
    <citation type="submission" date="2024-01" db="EMBL/GenBank/DDBJ databases">
        <authorList>
            <person name="Alioto T."/>
            <person name="Alioto T."/>
            <person name="Gomez Garrido J."/>
        </authorList>
    </citation>
    <scope>NUCLEOTIDE SEQUENCE [LARGE SCALE GENOMIC DNA]</scope>
</reference>
<evidence type="ECO:0000313" key="1">
    <source>
        <dbReference type="EMBL" id="CAK6982268.1"/>
    </source>
</evidence>
<dbReference type="Proteomes" id="UP001314229">
    <property type="component" value="Unassembled WGS sequence"/>
</dbReference>
<comment type="caution">
    <text evidence="1">The sequence shown here is derived from an EMBL/GenBank/DDBJ whole genome shotgun (WGS) entry which is preliminary data.</text>
</comment>
<dbReference type="AlphaFoldDB" id="A0AAV1QDT5"/>
<sequence length="109" mass="12138">MYILLQSSPNLNPIDIKWTQGHSYTSPPNLVRSVGLFSVPGETHFFQFCHRCPSPETQSRAGQRPYNVVVIVKPDFSFKAVLVGFPDVTKSTESTCGFVKKGLEYQAEG</sequence>
<organism evidence="1 2">
    <name type="scientific">Scomber scombrus</name>
    <name type="common">Atlantic mackerel</name>
    <name type="synonym">Scomber vernalis</name>
    <dbReference type="NCBI Taxonomy" id="13677"/>
    <lineage>
        <taxon>Eukaryota</taxon>
        <taxon>Metazoa</taxon>
        <taxon>Chordata</taxon>
        <taxon>Craniata</taxon>
        <taxon>Vertebrata</taxon>
        <taxon>Euteleostomi</taxon>
        <taxon>Actinopterygii</taxon>
        <taxon>Neopterygii</taxon>
        <taxon>Teleostei</taxon>
        <taxon>Neoteleostei</taxon>
        <taxon>Acanthomorphata</taxon>
        <taxon>Pelagiaria</taxon>
        <taxon>Scombriformes</taxon>
        <taxon>Scombridae</taxon>
        <taxon>Scomber</taxon>
    </lineage>
</organism>
<protein>
    <submittedName>
        <fullName evidence="1">Uncharacterized protein</fullName>
    </submittedName>
</protein>